<feature type="region of interest" description="Disordered" evidence="1">
    <location>
        <begin position="1"/>
        <end position="60"/>
    </location>
</feature>
<dbReference type="AlphaFoldDB" id="A0A8T1UR91"/>
<sequence length="60" mass="6192">MQGVEGHMASIEELLQAKSGAVNTSAPPPPPPPDGSASSDNEDIDKNTTESLAQERPMGC</sequence>
<evidence type="ECO:0000313" key="3">
    <source>
        <dbReference type="Proteomes" id="UP000688947"/>
    </source>
</evidence>
<dbReference type="EMBL" id="JAENGZ010000125">
    <property type="protein sequence ID" value="KAG6968188.1"/>
    <property type="molecule type" value="Genomic_DNA"/>
</dbReference>
<proteinExistence type="predicted"/>
<gene>
    <name evidence="2" type="ORF">JG687_00003872</name>
</gene>
<evidence type="ECO:0000256" key="1">
    <source>
        <dbReference type="SAM" id="MobiDB-lite"/>
    </source>
</evidence>
<dbReference type="Proteomes" id="UP000688947">
    <property type="component" value="Unassembled WGS sequence"/>
</dbReference>
<name>A0A8T1UR91_9STRA</name>
<protein>
    <submittedName>
        <fullName evidence="2">Uncharacterized protein</fullName>
    </submittedName>
</protein>
<comment type="caution">
    <text evidence="2">The sequence shown here is derived from an EMBL/GenBank/DDBJ whole genome shotgun (WGS) entry which is preliminary data.</text>
</comment>
<organism evidence="2 3">
    <name type="scientific">Phytophthora cactorum</name>
    <dbReference type="NCBI Taxonomy" id="29920"/>
    <lineage>
        <taxon>Eukaryota</taxon>
        <taxon>Sar</taxon>
        <taxon>Stramenopiles</taxon>
        <taxon>Oomycota</taxon>
        <taxon>Peronosporomycetes</taxon>
        <taxon>Peronosporales</taxon>
        <taxon>Peronosporaceae</taxon>
        <taxon>Phytophthora</taxon>
    </lineage>
</organism>
<evidence type="ECO:0000313" key="2">
    <source>
        <dbReference type="EMBL" id="KAG6968188.1"/>
    </source>
</evidence>
<accession>A0A8T1UR91</accession>
<reference evidence="2" key="1">
    <citation type="submission" date="2021-01" db="EMBL/GenBank/DDBJ databases">
        <title>Phytophthora aleatoria, a newly-described species from Pinus radiata is distinct from Phytophthora cactorum isolates based on comparative genomics.</title>
        <authorList>
            <person name="Mcdougal R."/>
            <person name="Panda P."/>
            <person name="Williams N."/>
            <person name="Studholme D.J."/>
        </authorList>
    </citation>
    <scope>NUCLEOTIDE SEQUENCE</scope>
    <source>
        <strain evidence="2">NZFS 3830</strain>
    </source>
</reference>